<proteinExistence type="predicted"/>
<reference evidence="1" key="1">
    <citation type="submission" date="2019-08" db="EMBL/GenBank/DDBJ databases">
        <authorList>
            <person name="Kucharzyk K."/>
            <person name="Murdoch R.W."/>
            <person name="Higgins S."/>
            <person name="Loffler F."/>
        </authorList>
    </citation>
    <scope>NUCLEOTIDE SEQUENCE</scope>
</reference>
<organism evidence="1">
    <name type="scientific">bioreactor metagenome</name>
    <dbReference type="NCBI Taxonomy" id="1076179"/>
    <lineage>
        <taxon>unclassified sequences</taxon>
        <taxon>metagenomes</taxon>
        <taxon>ecological metagenomes</taxon>
    </lineage>
</organism>
<dbReference type="AlphaFoldDB" id="A0A645CVQ4"/>
<evidence type="ECO:0000313" key="1">
    <source>
        <dbReference type="EMBL" id="MPM80928.1"/>
    </source>
</evidence>
<protein>
    <submittedName>
        <fullName evidence="1">Uncharacterized protein</fullName>
    </submittedName>
</protein>
<sequence>MAQVYQQAEVTANGAHVRSEARGKRRGADQRRLVHVVIKHFQIDAHSLCFRILADGGRGFQKLSVCFFARLRFPFSGEKCNRPGADELRFVNRFQKCGFCLLAFLFVDCVRVEFRAE</sequence>
<accession>A0A645CVQ4</accession>
<name>A0A645CVQ4_9ZZZZ</name>
<dbReference type="EMBL" id="VSSQ01030407">
    <property type="protein sequence ID" value="MPM80928.1"/>
    <property type="molecule type" value="Genomic_DNA"/>
</dbReference>
<comment type="caution">
    <text evidence="1">The sequence shown here is derived from an EMBL/GenBank/DDBJ whole genome shotgun (WGS) entry which is preliminary data.</text>
</comment>
<gene>
    <name evidence="1" type="ORF">SDC9_127979</name>
</gene>